<evidence type="ECO:0000256" key="2">
    <source>
        <dbReference type="ARBA" id="ARBA00022517"/>
    </source>
</evidence>
<keyword evidence="3 5" id="KW-0540">Nuclease</keyword>
<dbReference type="GO" id="GO:0005829">
    <property type="term" value="C:cytosol"/>
    <property type="evidence" value="ECO:0007669"/>
    <property type="project" value="TreeGrafter"/>
</dbReference>
<dbReference type="Proteomes" id="UP000487882">
    <property type="component" value="Unassembled WGS sequence"/>
</dbReference>
<evidence type="ECO:0000256" key="1">
    <source>
        <dbReference type="ARBA" id="ARBA00022490"/>
    </source>
</evidence>
<dbReference type="GO" id="GO:0004518">
    <property type="term" value="F:nuclease activity"/>
    <property type="evidence" value="ECO:0007669"/>
    <property type="project" value="UniProtKB-KW"/>
</dbReference>
<keyword evidence="8" id="KW-1185">Reference proteome</keyword>
<evidence type="ECO:0000256" key="4">
    <source>
        <dbReference type="ARBA" id="ARBA00022801"/>
    </source>
</evidence>
<gene>
    <name evidence="7" type="ORF">GSD1FS_0363</name>
</gene>
<keyword evidence="1 5" id="KW-0963">Cytoplasm</keyword>
<feature type="domain" description="YqgF/RNase H-like" evidence="6">
    <location>
        <begin position="3"/>
        <end position="122"/>
    </location>
</feature>
<dbReference type="PANTHER" id="PTHR33317">
    <property type="entry name" value="POLYNUCLEOTIDYL TRANSFERASE, RIBONUCLEASE H-LIKE SUPERFAMILY PROTEIN"/>
    <property type="match status" value="1"/>
</dbReference>
<reference evidence="7 8" key="1">
    <citation type="submission" date="2019-09" db="EMBL/GenBank/DDBJ databases">
        <title>Bifidobacterium canis sp. nov., isolated from the digestive tract of German Shepherd dog puppy.</title>
        <authorList>
            <person name="Bunesova V."/>
        </authorList>
    </citation>
    <scope>NUCLEOTIDE SEQUENCE [LARGE SCALE GENOMIC DNA]</scope>
    <source>
        <strain evidence="7 8">GSD1FS</strain>
    </source>
</reference>
<dbReference type="PANTHER" id="PTHR33317:SF4">
    <property type="entry name" value="POLYNUCLEOTIDYL TRANSFERASE, RIBONUCLEASE H-LIKE SUPERFAMILY PROTEIN"/>
    <property type="match status" value="1"/>
</dbReference>
<dbReference type="Pfam" id="PF03652">
    <property type="entry name" value="RuvX"/>
    <property type="match status" value="1"/>
</dbReference>
<comment type="function">
    <text evidence="5">Could be a nuclease involved in processing of the 5'-end of pre-16S rRNA.</text>
</comment>
<evidence type="ECO:0000313" key="8">
    <source>
        <dbReference type="Proteomes" id="UP000487882"/>
    </source>
</evidence>
<dbReference type="InterPro" id="IPR005227">
    <property type="entry name" value="YqgF"/>
</dbReference>
<dbReference type="GO" id="GO:0000967">
    <property type="term" value="P:rRNA 5'-end processing"/>
    <property type="evidence" value="ECO:0007669"/>
    <property type="project" value="UniProtKB-UniRule"/>
</dbReference>
<accession>A0A7K1J3D2</accession>
<dbReference type="EMBL" id="WNLP01000001">
    <property type="protein sequence ID" value="MUH59051.1"/>
    <property type="molecule type" value="Genomic_DNA"/>
</dbReference>
<dbReference type="InterPro" id="IPR037027">
    <property type="entry name" value="YqgF/RNaseH-like_dom_sf"/>
</dbReference>
<sequence length="163" mass="17987">MSQIWLGLDLGNARVGVAISNPERSFAYPAGNIKVQGDYFQAFDDVLNLIEDQQLEHNTVTCIAIGLPLQMDGSVGASAKKAQRWGRSLAKRLEAEIADPVSQISSMPDIIFIDERLTTVDAHRRLFDANVNSKAHRAVVDQQSAVEILQAALDRAHRTTEEF</sequence>
<evidence type="ECO:0000259" key="6">
    <source>
        <dbReference type="SMART" id="SM00732"/>
    </source>
</evidence>
<dbReference type="InterPro" id="IPR012337">
    <property type="entry name" value="RNaseH-like_sf"/>
</dbReference>
<dbReference type="CDD" id="cd16964">
    <property type="entry name" value="YqgF"/>
    <property type="match status" value="1"/>
</dbReference>
<dbReference type="HAMAP" id="MF_00651">
    <property type="entry name" value="Nuclease_YqgF"/>
    <property type="match status" value="1"/>
</dbReference>
<comment type="caution">
    <text evidence="7">The sequence shown here is derived from an EMBL/GenBank/DDBJ whole genome shotgun (WGS) entry which is preliminary data.</text>
</comment>
<keyword evidence="2 5" id="KW-0690">Ribosome biogenesis</keyword>
<comment type="subcellular location">
    <subcellularLocation>
        <location evidence="5">Cytoplasm</location>
    </subcellularLocation>
</comment>
<dbReference type="SUPFAM" id="SSF53098">
    <property type="entry name" value="Ribonuclease H-like"/>
    <property type="match status" value="1"/>
</dbReference>
<keyword evidence="4 5" id="KW-0378">Hydrolase</keyword>
<dbReference type="SMART" id="SM00732">
    <property type="entry name" value="YqgFc"/>
    <property type="match status" value="1"/>
</dbReference>
<dbReference type="AlphaFoldDB" id="A0A7K1J3D2"/>
<protein>
    <recommendedName>
        <fullName evidence="5">Putative pre-16S rRNA nuclease</fullName>
        <ecNumber evidence="5">3.1.-.-</ecNumber>
    </recommendedName>
</protein>
<evidence type="ECO:0000256" key="3">
    <source>
        <dbReference type="ARBA" id="ARBA00022722"/>
    </source>
</evidence>
<dbReference type="Gene3D" id="3.30.420.140">
    <property type="entry name" value="YqgF/RNase H-like domain"/>
    <property type="match status" value="1"/>
</dbReference>
<evidence type="ECO:0000313" key="7">
    <source>
        <dbReference type="EMBL" id="MUH59051.1"/>
    </source>
</evidence>
<comment type="similarity">
    <text evidence="5">Belongs to the YqgF HJR family.</text>
</comment>
<dbReference type="InterPro" id="IPR006641">
    <property type="entry name" value="YqgF/RNaseH-like_dom"/>
</dbReference>
<evidence type="ECO:0000256" key="5">
    <source>
        <dbReference type="HAMAP-Rule" id="MF_00651"/>
    </source>
</evidence>
<proteinExistence type="inferred from homology"/>
<organism evidence="7 8">
    <name type="scientific">Bifidobacterium canis</name>
    <dbReference type="NCBI Taxonomy" id="2610880"/>
    <lineage>
        <taxon>Bacteria</taxon>
        <taxon>Bacillati</taxon>
        <taxon>Actinomycetota</taxon>
        <taxon>Actinomycetes</taxon>
        <taxon>Bifidobacteriales</taxon>
        <taxon>Bifidobacteriaceae</taxon>
        <taxon>Bifidobacterium</taxon>
    </lineage>
</organism>
<dbReference type="NCBIfam" id="TIGR00250">
    <property type="entry name" value="RNAse_H_YqgF"/>
    <property type="match status" value="1"/>
</dbReference>
<name>A0A7K1J3D2_9BIFI</name>
<dbReference type="GO" id="GO:0016788">
    <property type="term" value="F:hydrolase activity, acting on ester bonds"/>
    <property type="evidence" value="ECO:0007669"/>
    <property type="project" value="UniProtKB-UniRule"/>
</dbReference>
<dbReference type="RefSeq" id="WP_155588079.1">
    <property type="nucleotide sequence ID" value="NZ_WNLP01000001.1"/>
</dbReference>
<dbReference type="EC" id="3.1.-.-" evidence="5"/>